<organism evidence="6 7">
    <name type="scientific">Haloferula chungangensis</name>
    <dbReference type="NCBI Taxonomy" id="1048331"/>
    <lineage>
        <taxon>Bacteria</taxon>
        <taxon>Pseudomonadati</taxon>
        <taxon>Verrucomicrobiota</taxon>
        <taxon>Verrucomicrobiia</taxon>
        <taxon>Verrucomicrobiales</taxon>
        <taxon>Verrucomicrobiaceae</taxon>
        <taxon>Haloferula</taxon>
    </lineage>
</organism>
<evidence type="ECO:0000256" key="4">
    <source>
        <dbReference type="ARBA" id="ARBA00022840"/>
    </source>
</evidence>
<evidence type="ECO:0000313" key="6">
    <source>
        <dbReference type="EMBL" id="MFC7338839.1"/>
    </source>
</evidence>
<keyword evidence="4" id="KW-0067">ATP-binding</keyword>
<reference evidence="7" key="1">
    <citation type="journal article" date="2019" name="Int. J. Syst. Evol. Microbiol.">
        <title>The Global Catalogue of Microorganisms (GCM) 10K type strain sequencing project: providing services to taxonomists for standard genome sequencing and annotation.</title>
        <authorList>
            <consortium name="The Broad Institute Genomics Platform"/>
            <consortium name="The Broad Institute Genome Sequencing Center for Infectious Disease"/>
            <person name="Wu L."/>
            <person name="Ma J."/>
        </authorList>
    </citation>
    <scope>NUCLEOTIDE SEQUENCE [LARGE SCALE GENOMIC DNA]</scope>
    <source>
        <strain evidence="7">CGMCC 4.1467</strain>
    </source>
</reference>
<keyword evidence="2" id="KW-0547">Nucleotide-binding</keyword>
<evidence type="ECO:0000256" key="1">
    <source>
        <dbReference type="ARBA" id="ARBA00022679"/>
    </source>
</evidence>
<feature type="domain" description="Protein kinase" evidence="5">
    <location>
        <begin position="9"/>
        <end position="293"/>
    </location>
</feature>
<protein>
    <recommendedName>
        <fullName evidence="5">Protein kinase domain-containing protein</fullName>
    </recommendedName>
</protein>
<dbReference type="Gene3D" id="1.25.40.10">
    <property type="entry name" value="Tetratricopeptide repeat domain"/>
    <property type="match status" value="2"/>
</dbReference>
<evidence type="ECO:0000256" key="2">
    <source>
        <dbReference type="ARBA" id="ARBA00022741"/>
    </source>
</evidence>
<evidence type="ECO:0000313" key="7">
    <source>
        <dbReference type="Proteomes" id="UP001596472"/>
    </source>
</evidence>
<dbReference type="PANTHER" id="PTHR43289:SF6">
    <property type="entry name" value="SERINE_THREONINE-PROTEIN KINASE NEKL-3"/>
    <property type="match status" value="1"/>
</dbReference>
<keyword evidence="3" id="KW-0418">Kinase</keyword>
<name>A0ABW2LBX7_9BACT</name>
<dbReference type="Gene3D" id="1.10.510.10">
    <property type="entry name" value="Transferase(Phosphotransferase) domain 1"/>
    <property type="match status" value="1"/>
</dbReference>
<proteinExistence type="predicted"/>
<dbReference type="SUPFAM" id="SSF56112">
    <property type="entry name" value="Protein kinase-like (PK-like)"/>
    <property type="match status" value="1"/>
</dbReference>
<dbReference type="Pfam" id="PF00069">
    <property type="entry name" value="Pkinase"/>
    <property type="match status" value="1"/>
</dbReference>
<evidence type="ECO:0000259" key="5">
    <source>
        <dbReference type="PROSITE" id="PS50011"/>
    </source>
</evidence>
<evidence type="ECO:0000256" key="3">
    <source>
        <dbReference type="ARBA" id="ARBA00022777"/>
    </source>
</evidence>
<dbReference type="PROSITE" id="PS50011">
    <property type="entry name" value="PROTEIN_KINASE_DOM"/>
    <property type="match status" value="1"/>
</dbReference>
<dbReference type="PANTHER" id="PTHR43289">
    <property type="entry name" value="MITOGEN-ACTIVATED PROTEIN KINASE KINASE KINASE 20-RELATED"/>
    <property type="match status" value="1"/>
</dbReference>
<dbReference type="InterPro" id="IPR011009">
    <property type="entry name" value="Kinase-like_dom_sf"/>
</dbReference>
<dbReference type="Proteomes" id="UP001596472">
    <property type="component" value="Unassembled WGS sequence"/>
</dbReference>
<accession>A0ABW2LBX7</accession>
<keyword evidence="7" id="KW-1185">Reference proteome</keyword>
<sequence length="843" mass="93012">MESPHLDVFRERELLGSGPSGAVFRAVKADGSVKVVKLLDGMAINRLVLEKACARLERGGWPKGVLEVHEADFRARPAARLTDCLADQQEDGEWRPRSLQHQLDEFPGERSWPVVVGMAEALAALHGRQVAHGNLKPGNVFFDDDGNLVLVDWGLGHMPGVTHLEFTDACLYHPPEQLRSSDGYLEEEGYRWDVFAFGVLAYRLLTGVFPRCHATFQKVAPVCGQTSREGVAADLKKIAVALEGQPETSWPGEPKTPLEEAYREVIDACLALDPLARPANAMEVRRLMREAEVAVEEELKREEVLDQRRRTQHSAWRATVAAGVLTAAVVVLGLLWQWTRSQLEHATIERKAEVDGLTEELRVAEEQRDFAHEAKLSAEQTLRDEASTWLARVKESSAMGDRLFAWAMEEGNRNLPPLDSREVRLGRLENYYVSFLERTEGVAGLEDERARAQLQLAEVSLASGDPAKAAPRLEAAISVAGDLEEAGADLELRLAKDRLFLALLRQKKGAPETEESFGAARQALEAVPQAEVDADRVARLLAILDIHESRQLAAAGEEARALELLHRAAEELNRLAASRPDASILRSELVASYLSSATIQDAMGKLGDARTALTLAVDVLTELIKEKPSDLDLRIDLAGCYGSIAESALIDGDMKTAESMSKAAVSLLEELLPHRPGSAEARSLLAAQRGLMAGILRDRGEGEEAMELYDEGLGLIADLTTGEDADPMARYRFALLTWEKGRMFGFGGDREKEIQNEEQAAAMLEDLLESSHGGLTSEQLRRSLGYILADMGLAAQLEEKKELSIDAFARAAKVWESLSRERPKNEEYQEALEWTRQGLRELE</sequence>
<comment type="caution">
    <text evidence="6">The sequence shown here is derived from an EMBL/GenBank/DDBJ whole genome shotgun (WGS) entry which is preliminary data.</text>
</comment>
<gene>
    <name evidence="6" type="ORF">ACFQY0_16710</name>
</gene>
<keyword evidence="1" id="KW-0808">Transferase</keyword>
<dbReference type="EMBL" id="JBHTBS010000010">
    <property type="protein sequence ID" value="MFC7338839.1"/>
    <property type="molecule type" value="Genomic_DNA"/>
</dbReference>
<dbReference type="SMART" id="SM00220">
    <property type="entry name" value="S_TKc"/>
    <property type="match status" value="1"/>
</dbReference>
<dbReference type="InterPro" id="IPR000719">
    <property type="entry name" value="Prot_kinase_dom"/>
</dbReference>
<dbReference type="InterPro" id="IPR011990">
    <property type="entry name" value="TPR-like_helical_dom_sf"/>
</dbReference>
<dbReference type="RefSeq" id="WP_379714730.1">
    <property type="nucleotide sequence ID" value="NZ_JBHTBS010000010.1"/>
</dbReference>